<organism evidence="2 3">
    <name type="scientific">Buddleja alternifolia</name>
    <dbReference type="NCBI Taxonomy" id="168488"/>
    <lineage>
        <taxon>Eukaryota</taxon>
        <taxon>Viridiplantae</taxon>
        <taxon>Streptophyta</taxon>
        <taxon>Embryophyta</taxon>
        <taxon>Tracheophyta</taxon>
        <taxon>Spermatophyta</taxon>
        <taxon>Magnoliopsida</taxon>
        <taxon>eudicotyledons</taxon>
        <taxon>Gunneridae</taxon>
        <taxon>Pentapetalae</taxon>
        <taxon>asterids</taxon>
        <taxon>lamiids</taxon>
        <taxon>Lamiales</taxon>
        <taxon>Scrophulariaceae</taxon>
        <taxon>Buddlejeae</taxon>
        <taxon>Buddleja</taxon>
    </lineage>
</organism>
<evidence type="ECO:0000313" key="2">
    <source>
        <dbReference type="EMBL" id="KAG8364919.1"/>
    </source>
</evidence>
<dbReference type="Proteomes" id="UP000826271">
    <property type="component" value="Unassembled WGS sequence"/>
</dbReference>
<evidence type="ECO:0000313" key="3">
    <source>
        <dbReference type="Proteomes" id="UP000826271"/>
    </source>
</evidence>
<reference evidence="2" key="1">
    <citation type="submission" date="2019-10" db="EMBL/GenBank/DDBJ databases">
        <authorList>
            <person name="Zhang R."/>
            <person name="Pan Y."/>
            <person name="Wang J."/>
            <person name="Ma R."/>
            <person name="Yu S."/>
        </authorList>
    </citation>
    <scope>NUCLEOTIDE SEQUENCE</scope>
    <source>
        <strain evidence="2">LA-IB0</strain>
        <tissue evidence="2">Leaf</tissue>
    </source>
</reference>
<dbReference type="EMBL" id="WHWC01000018">
    <property type="protein sequence ID" value="KAG8364919.1"/>
    <property type="molecule type" value="Genomic_DNA"/>
</dbReference>
<evidence type="ECO:0000256" key="1">
    <source>
        <dbReference type="SAM" id="MobiDB-lite"/>
    </source>
</evidence>
<sequence>MFSIRQKDDENLRSFVDRFNDKELDVQGLTNEIKINLMINALKMGPFVDALIRDHPSDIEELMVIAQKYIYAEEMNELKDRRTESPEAVEGQSSRKESKLKK</sequence>
<proteinExistence type="predicted"/>
<keyword evidence="3" id="KW-1185">Reference proteome</keyword>
<protein>
    <submittedName>
        <fullName evidence="2">Uncharacterized protein</fullName>
    </submittedName>
</protein>
<comment type="caution">
    <text evidence="2">The sequence shown here is derived from an EMBL/GenBank/DDBJ whole genome shotgun (WGS) entry which is preliminary data.</text>
</comment>
<gene>
    <name evidence="2" type="ORF">BUALT_Bualt18G0048800</name>
</gene>
<feature type="region of interest" description="Disordered" evidence="1">
    <location>
        <begin position="79"/>
        <end position="102"/>
    </location>
</feature>
<name>A0AAV6W3J8_9LAMI</name>
<dbReference type="AlphaFoldDB" id="A0AAV6W3J8"/>
<feature type="compositionally biased region" description="Basic and acidic residues" evidence="1">
    <location>
        <begin position="93"/>
        <end position="102"/>
    </location>
</feature>
<accession>A0AAV6W3J8</accession>